<feature type="region of interest" description="Disordered" evidence="1">
    <location>
        <begin position="106"/>
        <end position="128"/>
    </location>
</feature>
<dbReference type="EMBL" id="JBIMZQ010000003">
    <property type="protein sequence ID" value="KAL3673096.1"/>
    <property type="molecule type" value="Genomic_DNA"/>
</dbReference>
<comment type="caution">
    <text evidence="2">The sequence shown here is derived from an EMBL/GenBank/DDBJ whole genome shotgun (WGS) entry which is preliminary data.</text>
</comment>
<name>A0ABD3G3E5_9STRA</name>
<organism evidence="2 3">
    <name type="scientific">Phytophthora oleae</name>
    <dbReference type="NCBI Taxonomy" id="2107226"/>
    <lineage>
        <taxon>Eukaryota</taxon>
        <taxon>Sar</taxon>
        <taxon>Stramenopiles</taxon>
        <taxon>Oomycota</taxon>
        <taxon>Peronosporomycetes</taxon>
        <taxon>Peronosporales</taxon>
        <taxon>Peronosporaceae</taxon>
        <taxon>Phytophthora</taxon>
    </lineage>
</organism>
<reference evidence="2 3" key="1">
    <citation type="submission" date="2024-09" db="EMBL/GenBank/DDBJ databases">
        <title>Genome sequencing and assembly of Phytophthora oleae, isolate VK10A, causative agent of rot of olive drupes.</title>
        <authorList>
            <person name="Conti Taguali S."/>
            <person name="Riolo M."/>
            <person name="La Spada F."/>
            <person name="Cacciola S.O."/>
            <person name="Dionisio G."/>
        </authorList>
    </citation>
    <scope>NUCLEOTIDE SEQUENCE [LARGE SCALE GENOMIC DNA]</scope>
    <source>
        <strain evidence="2 3">VK10A</strain>
    </source>
</reference>
<evidence type="ECO:0000256" key="1">
    <source>
        <dbReference type="SAM" id="MobiDB-lite"/>
    </source>
</evidence>
<protein>
    <submittedName>
        <fullName evidence="2">Uncharacterized protein</fullName>
    </submittedName>
</protein>
<dbReference type="Proteomes" id="UP001632037">
    <property type="component" value="Unassembled WGS sequence"/>
</dbReference>
<proteinExistence type="predicted"/>
<evidence type="ECO:0000313" key="2">
    <source>
        <dbReference type="EMBL" id="KAL3673096.1"/>
    </source>
</evidence>
<dbReference type="AlphaFoldDB" id="A0ABD3G3E5"/>
<evidence type="ECO:0000313" key="3">
    <source>
        <dbReference type="Proteomes" id="UP001632037"/>
    </source>
</evidence>
<keyword evidence="3" id="KW-1185">Reference proteome</keyword>
<accession>A0ABD3G3E5</accession>
<gene>
    <name evidence="2" type="ORF">V7S43_002391</name>
</gene>
<sequence length="128" mass="15129">MPLDLLLLLANKKFLEANSDCGFYFDFHCPSRGCQSNHFDYYEADWWKEDTSVINEDLGKSSDRRLLHWHIIGETKSEAEMNEFCRSLKRNARCVTHLVNCTTQHPYQQRSHAQRPRRDLVVQTPNTR</sequence>